<dbReference type="GO" id="GO:0016020">
    <property type="term" value="C:membrane"/>
    <property type="evidence" value="ECO:0007669"/>
    <property type="project" value="UniProtKB-SubCell"/>
</dbReference>
<dbReference type="PANTHER" id="PTHR21716:SF4">
    <property type="entry name" value="TRANSMEMBRANE PROTEIN 245"/>
    <property type="match status" value="1"/>
</dbReference>
<evidence type="ECO:0000313" key="8">
    <source>
        <dbReference type="Proteomes" id="UP000230423"/>
    </source>
</evidence>
<comment type="subcellular location">
    <subcellularLocation>
        <location evidence="1">Membrane</location>
        <topology evidence="1">Multi-pass membrane protein</topology>
    </subcellularLocation>
</comment>
<evidence type="ECO:0000256" key="5">
    <source>
        <dbReference type="ARBA" id="ARBA00023136"/>
    </source>
</evidence>
<evidence type="ECO:0000256" key="1">
    <source>
        <dbReference type="ARBA" id="ARBA00004141"/>
    </source>
</evidence>
<dbReference type="AlphaFoldDB" id="A0A2G9U7F4"/>
<feature type="transmembrane region" description="Helical" evidence="6">
    <location>
        <begin position="151"/>
        <end position="168"/>
    </location>
</feature>
<keyword evidence="5 6" id="KW-0472">Membrane</keyword>
<keyword evidence="8" id="KW-1185">Reference proteome</keyword>
<evidence type="ECO:0000313" key="7">
    <source>
        <dbReference type="EMBL" id="PIO66199.1"/>
    </source>
</evidence>
<evidence type="ECO:0000256" key="4">
    <source>
        <dbReference type="ARBA" id="ARBA00022989"/>
    </source>
</evidence>
<dbReference type="EMBL" id="KZ348429">
    <property type="protein sequence ID" value="PIO66199.1"/>
    <property type="molecule type" value="Genomic_DNA"/>
</dbReference>
<sequence length="177" mass="19775">MVYYLLSASRERWLPIQWFSDLAQLATISDPSSATKTGKPSSVMDYDVTGAIEQAIFGVFVLSSKMAIFYGLYTYFVHSLFDLNVVFVPCMLASLFAAIPIMPPYIVGIFGFLELWLVRGELSVAIVFAIMSIAPQMFVDATFYREVKFSHPYVTGLSILGGMYWLGLQSSSLCLLR</sequence>
<name>A0A2G9U7F4_TELCI</name>
<dbReference type="Proteomes" id="UP000230423">
    <property type="component" value="Unassembled WGS sequence"/>
</dbReference>
<dbReference type="PANTHER" id="PTHR21716">
    <property type="entry name" value="TRANSMEMBRANE PROTEIN"/>
    <property type="match status" value="1"/>
</dbReference>
<evidence type="ECO:0000256" key="6">
    <source>
        <dbReference type="SAM" id="Phobius"/>
    </source>
</evidence>
<dbReference type="OrthoDB" id="5970161at2759"/>
<organism evidence="7 8">
    <name type="scientific">Teladorsagia circumcincta</name>
    <name type="common">Brown stomach worm</name>
    <name type="synonym">Ostertagia circumcincta</name>
    <dbReference type="NCBI Taxonomy" id="45464"/>
    <lineage>
        <taxon>Eukaryota</taxon>
        <taxon>Metazoa</taxon>
        <taxon>Ecdysozoa</taxon>
        <taxon>Nematoda</taxon>
        <taxon>Chromadorea</taxon>
        <taxon>Rhabditida</taxon>
        <taxon>Rhabditina</taxon>
        <taxon>Rhabditomorpha</taxon>
        <taxon>Strongyloidea</taxon>
        <taxon>Trichostrongylidae</taxon>
        <taxon>Teladorsagia</taxon>
    </lineage>
</organism>
<reference evidence="7 8" key="1">
    <citation type="submission" date="2015-09" db="EMBL/GenBank/DDBJ databases">
        <title>Draft genome of the parasitic nematode Teladorsagia circumcincta isolate WARC Sus (inbred).</title>
        <authorList>
            <person name="Mitreva M."/>
        </authorList>
    </citation>
    <scope>NUCLEOTIDE SEQUENCE [LARGE SCALE GENOMIC DNA]</scope>
    <source>
        <strain evidence="7 8">S</strain>
    </source>
</reference>
<evidence type="ECO:0000256" key="3">
    <source>
        <dbReference type="ARBA" id="ARBA00022692"/>
    </source>
</evidence>
<proteinExistence type="inferred from homology"/>
<evidence type="ECO:0008006" key="9">
    <source>
        <dbReference type="Google" id="ProtNLM"/>
    </source>
</evidence>
<keyword evidence="3 6" id="KW-0812">Transmembrane</keyword>
<protein>
    <recommendedName>
        <fullName evidence="9">Transmembrane protein</fullName>
    </recommendedName>
</protein>
<feature type="transmembrane region" description="Helical" evidence="6">
    <location>
        <begin position="122"/>
        <end position="139"/>
    </location>
</feature>
<comment type="similarity">
    <text evidence="2">Belongs to the autoinducer-2 exporter (AI-2E) (TC 2.A.86) family.</text>
</comment>
<keyword evidence="4 6" id="KW-1133">Transmembrane helix</keyword>
<accession>A0A2G9U7F4</accession>
<dbReference type="InterPro" id="IPR002549">
    <property type="entry name" value="AI-2E-like"/>
</dbReference>
<feature type="transmembrane region" description="Helical" evidence="6">
    <location>
        <begin position="55"/>
        <end position="76"/>
    </location>
</feature>
<gene>
    <name evidence="7" type="ORF">TELCIR_12098</name>
</gene>
<evidence type="ECO:0000256" key="2">
    <source>
        <dbReference type="ARBA" id="ARBA00009773"/>
    </source>
</evidence>